<sequence length="914" mass="106311">MPSASDRQLLRAWRGLGDLLIILLQIDEISNSRPIIRQHWNSYMRALTTAHHNPTRFGYTSDELRSLIASVAGIEEYIMAGNALRNCYEKSYGALDDDATFASRMYDTIIEMTNLYEEQSDAMLDEAITHVELADEWQDELRMEIRKPEPRDAATSLKMADLVLKGSRIADTMCRLLKTVLNSHNGPLQMSKRTAYSVFKIIETIKAISQNFSIHWRSLLESCQMACQQWRCHSLNLLDKAKSHLSDSSDTERLAALQIAIDSLLSTCIFYFCIFNMYSGLSASRNRLSVCGVALEVAQYKKIMRGTDTIQLDGLLNRLETLCRPRDLVDRVTNCSFLFFHRDLIDIYWDTLADRMPSTEYIGYFMFALSDCIFFVTRSQYDNHFAAGTILQDHIYESIKKGFLIPLCGAIENDLRVLTHKHLEVDERDKTPKEKADFYRHILRKPEIRLKDYIINIKDFVTRYLEKTFYNLTAVALHDYHAYSKMAVLAEQRWELFAVIKYYRFKNNSQIFIEKQSPNRSLRVLTADHMANSLQTHGMGVLNTSVNITYQLLRKKFAIFNQFLANEHIHAQLQKDIRYFDENRENLRKMFPVKRAEKFNRAVSKLGVLDSDETYMDKFRSLITQIGNALGFVRSLVSGAASVVNQMKEYDVLEGEPFTSNLSQGMNIVYKICVLVDTESTESPITTVCHLLDELRSQTKRNRNYIKMLIDVFRDGFKNHERFAHLTLFYMIIPALTMNYVDHMLTCRDRLKKRTQHNVEMTFTDDGFVLDKFLSYILLTNVLFFFEEFILGLAYLVTVLDVWPQFSALNWFRSMSKIKDKFCGTQIRLYSIFIIRKYEADLAQLNEEMKSTKDSRGAHLKSARLQANEKVFMDVMKKLRKEQLSLTNEVQEYKLLSFTFQSARVFFSVDEDAE</sequence>
<feature type="transmembrane region" description="Helical" evidence="2">
    <location>
        <begin position="723"/>
        <end position="741"/>
    </location>
</feature>
<organism evidence="6 7">
    <name type="scientific">Heterorhabditis bacteriophora</name>
    <name type="common">Entomopathogenic nematode worm</name>
    <dbReference type="NCBI Taxonomy" id="37862"/>
    <lineage>
        <taxon>Eukaryota</taxon>
        <taxon>Metazoa</taxon>
        <taxon>Ecdysozoa</taxon>
        <taxon>Nematoda</taxon>
        <taxon>Chromadorea</taxon>
        <taxon>Rhabditida</taxon>
        <taxon>Rhabditina</taxon>
        <taxon>Rhabditomorpha</taxon>
        <taxon>Strongyloidea</taxon>
        <taxon>Heterorhabditidae</taxon>
        <taxon>Heterorhabditis</taxon>
    </lineage>
</organism>
<name>A0A1I7XQL9_HETBA</name>
<evidence type="ECO:0000259" key="4">
    <source>
        <dbReference type="Pfam" id="PF14745"/>
    </source>
</evidence>
<keyword evidence="2" id="KW-1133">Transmembrane helix</keyword>
<keyword evidence="6" id="KW-1185">Reference proteome</keyword>
<dbReference type="Pfam" id="PF14744">
    <property type="entry name" value="WASH-7_mid"/>
    <property type="match status" value="2"/>
</dbReference>
<accession>A0A1I7XQL9</accession>
<evidence type="ECO:0000259" key="5">
    <source>
        <dbReference type="Pfam" id="PF14746"/>
    </source>
</evidence>
<dbReference type="Pfam" id="PF14746">
    <property type="entry name" value="WASH-7_C"/>
    <property type="match status" value="1"/>
</dbReference>
<protein>
    <submittedName>
        <fullName evidence="7">MYND-type domain-containing protein</fullName>
    </submittedName>
</protein>
<dbReference type="GO" id="GO:0005768">
    <property type="term" value="C:endosome"/>
    <property type="evidence" value="ECO:0007669"/>
    <property type="project" value="TreeGrafter"/>
</dbReference>
<reference evidence="7" key="1">
    <citation type="submission" date="2016-11" db="UniProtKB">
        <authorList>
            <consortium name="WormBaseParasite"/>
        </authorList>
    </citation>
    <scope>IDENTIFICATION</scope>
</reference>
<evidence type="ECO:0000256" key="2">
    <source>
        <dbReference type="SAM" id="Phobius"/>
    </source>
</evidence>
<feature type="domain" description="WASH complex subunit 4 N-terminal" evidence="4">
    <location>
        <begin position="14"/>
        <end position="119"/>
    </location>
</feature>
<dbReference type="InterPro" id="IPR027307">
    <property type="entry name" value="WASH7"/>
</dbReference>
<feature type="domain" description="WASH complex subunit 7 C-terminal" evidence="5">
    <location>
        <begin position="687"/>
        <end position="778"/>
    </location>
</feature>
<proteinExistence type="predicted"/>
<dbReference type="WBParaSite" id="Hba_19634">
    <property type="protein sequence ID" value="Hba_19634"/>
    <property type="gene ID" value="Hba_19634"/>
</dbReference>
<dbReference type="Proteomes" id="UP000095283">
    <property type="component" value="Unplaced"/>
</dbReference>
<feature type="domain" description="WASH complex subunit 7 central" evidence="3">
    <location>
        <begin position="501"/>
        <end position="650"/>
    </location>
</feature>
<dbReference type="Pfam" id="PF14745">
    <property type="entry name" value="WASH-4_N"/>
    <property type="match status" value="2"/>
</dbReference>
<evidence type="ECO:0000313" key="6">
    <source>
        <dbReference type="Proteomes" id="UP000095283"/>
    </source>
</evidence>
<dbReference type="InterPro" id="IPR028282">
    <property type="entry name" value="WASH-7_central"/>
</dbReference>
<feature type="domain" description="WASH complex subunit 7 central" evidence="3">
    <location>
        <begin position="337"/>
        <end position="496"/>
    </location>
</feature>
<dbReference type="InterPro" id="IPR028191">
    <property type="entry name" value="WASH-4_N"/>
</dbReference>
<dbReference type="PANTHER" id="PTHR31409:SF0">
    <property type="entry name" value="WASH COMPLEX SUBUNIT 4"/>
    <property type="match status" value="1"/>
</dbReference>
<feature type="coiled-coil region" evidence="1">
    <location>
        <begin position="835"/>
        <end position="896"/>
    </location>
</feature>
<evidence type="ECO:0000256" key="1">
    <source>
        <dbReference type="SAM" id="Coils"/>
    </source>
</evidence>
<feature type="transmembrane region" description="Helical" evidence="2">
    <location>
        <begin position="773"/>
        <end position="797"/>
    </location>
</feature>
<dbReference type="PANTHER" id="PTHR31409">
    <property type="entry name" value="WASH COMPLEX SUBUNIT 4"/>
    <property type="match status" value="1"/>
</dbReference>
<keyword evidence="2" id="KW-0812">Transmembrane</keyword>
<keyword evidence="1" id="KW-0175">Coiled coil</keyword>
<dbReference type="InterPro" id="IPR028283">
    <property type="entry name" value="WASH-7_C"/>
</dbReference>
<evidence type="ECO:0000259" key="3">
    <source>
        <dbReference type="Pfam" id="PF14744"/>
    </source>
</evidence>
<dbReference type="AlphaFoldDB" id="A0A1I7XQL9"/>
<feature type="domain" description="WASH complex subunit 4 N-terminal" evidence="4">
    <location>
        <begin position="158"/>
        <end position="336"/>
    </location>
</feature>
<dbReference type="GO" id="GO:0071203">
    <property type="term" value="C:WASH complex"/>
    <property type="evidence" value="ECO:0007669"/>
    <property type="project" value="InterPro"/>
</dbReference>
<evidence type="ECO:0000313" key="7">
    <source>
        <dbReference type="WBParaSite" id="Hba_19634"/>
    </source>
</evidence>
<dbReference type="GO" id="GO:0007032">
    <property type="term" value="P:endosome organization"/>
    <property type="evidence" value="ECO:0007669"/>
    <property type="project" value="TreeGrafter"/>
</dbReference>
<keyword evidence="2" id="KW-0472">Membrane</keyword>
<dbReference type="GO" id="GO:0016197">
    <property type="term" value="P:endosomal transport"/>
    <property type="evidence" value="ECO:0007669"/>
    <property type="project" value="TreeGrafter"/>
</dbReference>